<name>A0A1F4VBX9_UNCKA</name>
<evidence type="ECO:0000313" key="1">
    <source>
        <dbReference type="EMBL" id="OGC54752.1"/>
    </source>
</evidence>
<organism evidence="1 2">
    <name type="scientific">candidate division WWE3 bacterium RIFCSPHIGHO2_01_FULL_48_15</name>
    <dbReference type="NCBI Taxonomy" id="1802619"/>
    <lineage>
        <taxon>Bacteria</taxon>
        <taxon>Katanobacteria</taxon>
    </lineage>
</organism>
<dbReference type="Proteomes" id="UP000179005">
    <property type="component" value="Unassembled WGS sequence"/>
</dbReference>
<comment type="caution">
    <text evidence="1">The sequence shown here is derived from an EMBL/GenBank/DDBJ whole genome shotgun (WGS) entry which is preliminary data.</text>
</comment>
<dbReference type="InterPro" id="IPR043519">
    <property type="entry name" value="NT_sf"/>
</dbReference>
<evidence type="ECO:0000313" key="2">
    <source>
        <dbReference type="Proteomes" id="UP000179005"/>
    </source>
</evidence>
<sequence length="303" mass="35500">MNKLDEAILKTLCYRDLFDYPLTEEEITKFLIERSARPKEIPHVLAQLVAEKKVEEKDGFLFLPGRKQVVKTRLKREEVSEKKFPRAARFAKVLRFLPWVRAVFLTGALAAGNSHEEDDIDLLIVARKNRVWLTRLLATLLFDLLRVRRQKGKKVSADQFCLNMFLSETSLTVPDSEQNLYSAHEIVLAYPLWTKDYLHLRFLGENPWVRRYLPNVEIPEARLKAPSGRNSLPATVYHLLSNSFWTLADLFAQKLQLVYMRGKRTREIVERQRILFHPVDLAREILSAYRVRLYRVLHAKQTS</sequence>
<proteinExistence type="predicted"/>
<gene>
    <name evidence="1" type="ORF">A2797_02415</name>
</gene>
<evidence type="ECO:0008006" key="3">
    <source>
        <dbReference type="Google" id="ProtNLM"/>
    </source>
</evidence>
<accession>A0A1F4VBX9</accession>
<dbReference type="AlphaFoldDB" id="A0A1F4VBX9"/>
<reference evidence="1 2" key="1">
    <citation type="journal article" date="2016" name="Nat. Commun.">
        <title>Thousands of microbial genomes shed light on interconnected biogeochemical processes in an aquifer system.</title>
        <authorList>
            <person name="Anantharaman K."/>
            <person name="Brown C.T."/>
            <person name="Hug L.A."/>
            <person name="Sharon I."/>
            <person name="Castelle C.J."/>
            <person name="Probst A.J."/>
            <person name="Thomas B.C."/>
            <person name="Singh A."/>
            <person name="Wilkins M.J."/>
            <person name="Karaoz U."/>
            <person name="Brodie E.L."/>
            <person name="Williams K.H."/>
            <person name="Hubbard S.S."/>
            <person name="Banfield J.F."/>
        </authorList>
    </citation>
    <scope>NUCLEOTIDE SEQUENCE [LARGE SCALE GENOMIC DNA]</scope>
</reference>
<dbReference type="EMBL" id="MEVC01000014">
    <property type="protein sequence ID" value="OGC54752.1"/>
    <property type="molecule type" value="Genomic_DNA"/>
</dbReference>
<protein>
    <recommendedName>
        <fullName evidence="3">Polymerase nucleotidyl transferase domain-containing protein</fullName>
    </recommendedName>
</protein>
<dbReference type="STRING" id="1802619.A2797_02415"/>
<dbReference type="SUPFAM" id="SSF81301">
    <property type="entry name" value="Nucleotidyltransferase"/>
    <property type="match status" value="1"/>
</dbReference>